<dbReference type="KEGG" id="bmeg:BG04_4540"/>
<dbReference type="HOGENOM" id="CLU_2033429_0_0_9"/>
<name>A0A0B6ATE8_PRIM2</name>
<protein>
    <submittedName>
        <fullName evidence="1">Uncharacterized protein</fullName>
    </submittedName>
</protein>
<dbReference type="EMBL" id="CP009920">
    <property type="protein sequence ID" value="AJI23923.1"/>
    <property type="molecule type" value="Genomic_DNA"/>
</dbReference>
<dbReference type="RefSeq" id="WP_034652410.1">
    <property type="nucleotide sequence ID" value="NZ_BCVB01000005.1"/>
</dbReference>
<evidence type="ECO:0000313" key="2">
    <source>
        <dbReference type="Proteomes" id="UP000031829"/>
    </source>
</evidence>
<reference evidence="1 2" key="1">
    <citation type="journal article" date="2015" name="Genome Announc.">
        <title>Complete genome sequences for 35 biothreat assay-relevant bacillus species.</title>
        <authorList>
            <person name="Johnson S.L."/>
            <person name="Daligault H.E."/>
            <person name="Davenport K.W."/>
            <person name="Jaissle J."/>
            <person name="Frey K.G."/>
            <person name="Ladner J.T."/>
            <person name="Broomall S.M."/>
            <person name="Bishop-Lilly K.A."/>
            <person name="Bruce D.C."/>
            <person name="Gibbons H.S."/>
            <person name="Coyne S.R."/>
            <person name="Lo C.C."/>
            <person name="Meincke L."/>
            <person name="Munk A.C."/>
            <person name="Koroleva G.I."/>
            <person name="Rosenzweig C.N."/>
            <person name="Palacios G.F."/>
            <person name="Redden C.L."/>
            <person name="Minogue T.D."/>
            <person name="Chain P.S."/>
        </authorList>
    </citation>
    <scope>NUCLEOTIDE SEQUENCE [LARGE SCALE GENOMIC DNA]</scope>
    <source>
        <strain evidence="2">ATCC 14581 / DSM 32 / JCM 2506 / NBRC 15308 / NCIMB 9376 / NCTC 10342 / NRRL B-14308 / VKM B-512</strain>
    </source>
</reference>
<gene>
    <name evidence="1" type="ORF">BG04_4540</name>
</gene>
<accession>A0A0B6ATE8</accession>
<evidence type="ECO:0000313" key="1">
    <source>
        <dbReference type="EMBL" id="AJI23923.1"/>
    </source>
</evidence>
<proteinExistence type="predicted"/>
<dbReference type="Proteomes" id="UP000031829">
    <property type="component" value="Chromosome"/>
</dbReference>
<dbReference type="GeneID" id="93642540"/>
<organism evidence="1 2">
    <name type="scientific">Priestia megaterium (strain ATCC 14581 / DSM 32 / CCUG 1817 / JCM 2506 / NBRC 15308 / NCIMB 9376 / NCTC 10342 / NRRL B-14308 / VKM B-512 / Ford 19)</name>
    <name type="common">Bacillus megaterium</name>
    <dbReference type="NCBI Taxonomy" id="1348623"/>
    <lineage>
        <taxon>Bacteria</taxon>
        <taxon>Bacillati</taxon>
        <taxon>Bacillota</taxon>
        <taxon>Bacilli</taxon>
        <taxon>Bacillales</taxon>
        <taxon>Bacillaceae</taxon>
        <taxon>Priestia</taxon>
    </lineage>
</organism>
<dbReference type="AlphaFoldDB" id="A0A0B6ATE8"/>
<sequence>MEDNWKKLYARKNENFTFVEEEVKQLLEEVVKVINNHLNNVHVRNAEIKDTYIDFPDCKVTFEIDKKQIIFVKEDNVGGLQTQAELVISDRNLITFVQTEKGYFDFGEPLIDEVLRYLLVD</sequence>